<protein>
    <submittedName>
        <fullName evidence="1">Uncharacterized protein</fullName>
    </submittedName>
</protein>
<accession>A0A645GT61</accession>
<gene>
    <name evidence="1" type="ORF">SDC9_174238</name>
</gene>
<dbReference type="AlphaFoldDB" id="A0A645GT61"/>
<reference evidence="1" key="1">
    <citation type="submission" date="2019-08" db="EMBL/GenBank/DDBJ databases">
        <authorList>
            <person name="Kucharzyk K."/>
            <person name="Murdoch R.W."/>
            <person name="Higgins S."/>
            <person name="Loffler F."/>
        </authorList>
    </citation>
    <scope>NUCLEOTIDE SEQUENCE</scope>
</reference>
<sequence length="140" mass="15800">MAQDSMSPALVSACGTSAVNAGHSPKLVFISKEVMDGVPRFEVCRRKITVVVAHPGKYGIPYERPSINMAIINSRLIKLRRYPFLRRVKSKNPHILYLPGGVQTDLPRRKEPHLCAACKRHGPRDWLKPSSGRQIRPRKH</sequence>
<proteinExistence type="predicted"/>
<dbReference type="EMBL" id="VSSQ01076473">
    <property type="protein sequence ID" value="MPN26813.1"/>
    <property type="molecule type" value="Genomic_DNA"/>
</dbReference>
<name>A0A645GT61_9ZZZZ</name>
<comment type="caution">
    <text evidence="1">The sequence shown here is derived from an EMBL/GenBank/DDBJ whole genome shotgun (WGS) entry which is preliminary data.</text>
</comment>
<evidence type="ECO:0000313" key="1">
    <source>
        <dbReference type="EMBL" id="MPN26813.1"/>
    </source>
</evidence>
<organism evidence="1">
    <name type="scientific">bioreactor metagenome</name>
    <dbReference type="NCBI Taxonomy" id="1076179"/>
    <lineage>
        <taxon>unclassified sequences</taxon>
        <taxon>metagenomes</taxon>
        <taxon>ecological metagenomes</taxon>
    </lineage>
</organism>